<evidence type="ECO:0000256" key="1">
    <source>
        <dbReference type="ARBA" id="ARBA00022737"/>
    </source>
</evidence>
<evidence type="ECO:0000313" key="8">
    <source>
        <dbReference type="EMBL" id="KAK7443155.1"/>
    </source>
</evidence>
<dbReference type="InterPro" id="IPR027417">
    <property type="entry name" value="P-loop_NTPase"/>
</dbReference>
<feature type="transmembrane region" description="Helical" evidence="5">
    <location>
        <begin position="115"/>
        <end position="137"/>
    </location>
</feature>
<name>A0ABD0J0J8_9CAEN</name>
<dbReference type="SMART" id="SM00248">
    <property type="entry name" value="ANK"/>
    <property type="match status" value="7"/>
</dbReference>
<keyword evidence="2 3" id="KW-0040">ANK repeat</keyword>
<feature type="repeat" description="ANK" evidence="3">
    <location>
        <begin position="481"/>
        <end position="513"/>
    </location>
</feature>
<dbReference type="PRINTS" id="PR01415">
    <property type="entry name" value="ANKYRIN"/>
</dbReference>
<dbReference type="PROSITE" id="PS50297">
    <property type="entry name" value="ANK_REP_REGION"/>
    <property type="match status" value="3"/>
</dbReference>
<evidence type="ECO:0000256" key="6">
    <source>
        <dbReference type="SAM" id="SignalP"/>
    </source>
</evidence>
<evidence type="ECO:0000313" key="9">
    <source>
        <dbReference type="Proteomes" id="UP001519460"/>
    </source>
</evidence>
<proteinExistence type="predicted"/>
<protein>
    <recommendedName>
        <fullName evidence="7">Novel STAND NTPase 3 domain-containing protein</fullName>
    </recommendedName>
</protein>
<keyword evidence="5" id="KW-1133">Transmembrane helix</keyword>
<dbReference type="Gene3D" id="1.25.40.20">
    <property type="entry name" value="Ankyrin repeat-containing domain"/>
    <property type="match status" value="3"/>
</dbReference>
<feature type="compositionally biased region" description="Polar residues" evidence="4">
    <location>
        <begin position="387"/>
        <end position="400"/>
    </location>
</feature>
<dbReference type="SUPFAM" id="SSF48403">
    <property type="entry name" value="Ankyrin repeat"/>
    <property type="match status" value="1"/>
</dbReference>
<evidence type="ECO:0000259" key="7">
    <source>
        <dbReference type="Pfam" id="PF20720"/>
    </source>
</evidence>
<keyword evidence="5" id="KW-0812">Transmembrane</keyword>
<evidence type="ECO:0000256" key="4">
    <source>
        <dbReference type="SAM" id="MobiDB-lite"/>
    </source>
</evidence>
<evidence type="ECO:0000256" key="3">
    <source>
        <dbReference type="PROSITE-ProRule" id="PRU00023"/>
    </source>
</evidence>
<feature type="signal peptide" evidence="6">
    <location>
        <begin position="1"/>
        <end position="19"/>
    </location>
</feature>
<evidence type="ECO:0000256" key="5">
    <source>
        <dbReference type="SAM" id="Phobius"/>
    </source>
</evidence>
<keyword evidence="5" id="KW-0472">Membrane</keyword>
<feature type="repeat" description="ANK" evidence="3">
    <location>
        <begin position="514"/>
        <end position="546"/>
    </location>
</feature>
<dbReference type="PROSITE" id="PS50088">
    <property type="entry name" value="ANK_REPEAT"/>
    <property type="match status" value="5"/>
</dbReference>
<organism evidence="8 9">
    <name type="scientific">Batillaria attramentaria</name>
    <dbReference type="NCBI Taxonomy" id="370345"/>
    <lineage>
        <taxon>Eukaryota</taxon>
        <taxon>Metazoa</taxon>
        <taxon>Spiralia</taxon>
        <taxon>Lophotrochozoa</taxon>
        <taxon>Mollusca</taxon>
        <taxon>Gastropoda</taxon>
        <taxon>Caenogastropoda</taxon>
        <taxon>Sorbeoconcha</taxon>
        <taxon>Cerithioidea</taxon>
        <taxon>Batillariidae</taxon>
        <taxon>Batillaria</taxon>
    </lineage>
</organism>
<dbReference type="PANTHER" id="PTHR24198">
    <property type="entry name" value="ANKYRIN REPEAT AND PROTEIN KINASE DOMAIN-CONTAINING PROTEIN"/>
    <property type="match status" value="1"/>
</dbReference>
<keyword evidence="9" id="KW-1185">Reference proteome</keyword>
<keyword evidence="1" id="KW-0677">Repeat</keyword>
<dbReference type="Pfam" id="PF20720">
    <property type="entry name" value="nSTAND3"/>
    <property type="match status" value="1"/>
</dbReference>
<evidence type="ECO:0000256" key="2">
    <source>
        <dbReference type="ARBA" id="ARBA00023043"/>
    </source>
</evidence>
<feature type="repeat" description="ANK" evidence="3">
    <location>
        <begin position="576"/>
        <end position="608"/>
    </location>
</feature>
<accession>A0ABD0J0J8</accession>
<sequence>MGPVLLLSLWISLIHLVGIADILNCVWLGEETPHCDVNKKYSFKGDVTDTLLLEIASASEEHVGTYECLTIPSDPRDRETCNFKLRYDNTSTVSPAQPTQTNTTDSEISDHKTTIIVAVSVCGVVLMLLIVISVCICRRREKSKAGDVLQQDSIAELQRLLDQASEEIEKAEGLPFDRDTYDKAINHLLKEQGVVVIMGPEKCGKTTIARALQRYFRKEDYIPLDVNEVDDWQHYRSSTEKHIVLLDEVFTTGDTLPEERTWKPVFESMKEHHCLIIVIIKTETNVENNLPKCLEGFPKVFAANDNLKKELFRVCDNGELDSLQNLVRHGVDVNVVNDKGQTPLHIACTRGREDTVKLLLQARPNVDPRDSQGQTPMHRACKRHEATQASLETGETTTRGMNDDNSRTSSREDCHEKEESVIASVDISDEKGNSNIPDQKTAYTSSQALHEETRNLSGSQSDKTADLLLTAGADCNAVDNEGRTPLHLACHQGNYAAVVSLLNARSNIAAKDQNGRTALRLACEHGYTQIMEQLLRLKPTLDTMNNTLHWACKYGTGAAVALLIKFGADIEAEGEDQLKPLHAASGKGNEEIVRILLNRGADLNAKIRSGTRPIDFAKQHRHKKVVKLLQQAEEKRKQ</sequence>
<dbReference type="PANTHER" id="PTHR24198:SF165">
    <property type="entry name" value="ANKYRIN REPEAT-CONTAINING PROTEIN-RELATED"/>
    <property type="match status" value="1"/>
</dbReference>
<dbReference type="InterPro" id="IPR036770">
    <property type="entry name" value="Ankyrin_rpt-contain_sf"/>
</dbReference>
<feature type="repeat" description="ANK" evidence="3">
    <location>
        <begin position="339"/>
        <end position="371"/>
    </location>
</feature>
<comment type="caution">
    <text evidence="8">The sequence shown here is derived from an EMBL/GenBank/DDBJ whole genome shotgun (WGS) entry which is preliminary data.</text>
</comment>
<dbReference type="InterPro" id="IPR049050">
    <property type="entry name" value="nSTAND3"/>
</dbReference>
<dbReference type="Proteomes" id="UP001519460">
    <property type="component" value="Unassembled WGS sequence"/>
</dbReference>
<feature type="domain" description="Novel STAND NTPase 3" evidence="7">
    <location>
        <begin position="179"/>
        <end position="298"/>
    </location>
</feature>
<dbReference type="SUPFAM" id="SSF52540">
    <property type="entry name" value="P-loop containing nucleoside triphosphate hydrolases"/>
    <property type="match status" value="1"/>
</dbReference>
<feature type="compositionally biased region" description="Basic and acidic residues" evidence="4">
    <location>
        <begin position="401"/>
        <end position="420"/>
    </location>
</feature>
<reference evidence="8 9" key="1">
    <citation type="journal article" date="2023" name="Sci. Data">
        <title>Genome assembly of the Korean intertidal mud-creeper Batillaria attramentaria.</title>
        <authorList>
            <person name="Patra A.K."/>
            <person name="Ho P.T."/>
            <person name="Jun S."/>
            <person name="Lee S.J."/>
            <person name="Kim Y."/>
            <person name="Won Y.J."/>
        </authorList>
    </citation>
    <scope>NUCLEOTIDE SEQUENCE [LARGE SCALE GENOMIC DNA]</scope>
    <source>
        <strain evidence="8">Wonlab-2016</strain>
    </source>
</reference>
<keyword evidence="6" id="KW-0732">Signal</keyword>
<feature type="region of interest" description="Disordered" evidence="4">
    <location>
        <begin position="365"/>
        <end position="444"/>
    </location>
</feature>
<feature type="chain" id="PRO_5044849299" description="Novel STAND NTPase 3 domain-containing protein" evidence="6">
    <location>
        <begin position="20"/>
        <end position="638"/>
    </location>
</feature>
<dbReference type="Pfam" id="PF12796">
    <property type="entry name" value="Ank_2"/>
    <property type="match status" value="3"/>
</dbReference>
<feature type="compositionally biased region" description="Polar residues" evidence="4">
    <location>
        <begin position="433"/>
        <end position="444"/>
    </location>
</feature>
<feature type="repeat" description="ANK" evidence="3">
    <location>
        <begin position="543"/>
        <end position="575"/>
    </location>
</feature>
<dbReference type="AlphaFoldDB" id="A0ABD0J0J8"/>
<dbReference type="InterPro" id="IPR002110">
    <property type="entry name" value="Ankyrin_rpt"/>
</dbReference>
<gene>
    <name evidence="8" type="ORF">BaRGS_00040475</name>
</gene>
<dbReference type="EMBL" id="JACVVK020000822">
    <property type="protein sequence ID" value="KAK7443155.1"/>
    <property type="molecule type" value="Genomic_DNA"/>
</dbReference>